<name>A0ABZ2M1C1_9BACT</name>
<reference evidence="1 2" key="1">
    <citation type="submission" date="2021-12" db="EMBL/GenBank/DDBJ databases">
        <title>Discovery of the Pendulisporaceae a myxobacterial family with distinct sporulation behavior and unique specialized metabolism.</title>
        <authorList>
            <person name="Garcia R."/>
            <person name="Popoff A."/>
            <person name="Bader C.D."/>
            <person name="Loehr J."/>
            <person name="Walesch S."/>
            <person name="Walt C."/>
            <person name="Boldt J."/>
            <person name="Bunk B."/>
            <person name="Haeckl F.J.F.P.J."/>
            <person name="Gunesch A.P."/>
            <person name="Birkelbach J."/>
            <person name="Nuebel U."/>
            <person name="Pietschmann T."/>
            <person name="Bach T."/>
            <person name="Mueller R."/>
        </authorList>
    </citation>
    <scope>NUCLEOTIDE SEQUENCE [LARGE SCALE GENOMIC DNA]</scope>
    <source>
        <strain evidence="1 2">MSr11954</strain>
    </source>
</reference>
<accession>A0ABZ2M1C1</accession>
<proteinExistence type="predicted"/>
<evidence type="ECO:0000313" key="2">
    <source>
        <dbReference type="Proteomes" id="UP001370348"/>
    </source>
</evidence>
<gene>
    <name evidence="1" type="ORF">LZC94_00695</name>
</gene>
<keyword evidence="2" id="KW-1185">Reference proteome</keyword>
<evidence type="ECO:0000313" key="1">
    <source>
        <dbReference type="EMBL" id="WXB15796.1"/>
    </source>
</evidence>
<organism evidence="1 2">
    <name type="scientific">Pendulispora albinea</name>
    <dbReference type="NCBI Taxonomy" id="2741071"/>
    <lineage>
        <taxon>Bacteria</taxon>
        <taxon>Pseudomonadati</taxon>
        <taxon>Myxococcota</taxon>
        <taxon>Myxococcia</taxon>
        <taxon>Myxococcales</taxon>
        <taxon>Sorangiineae</taxon>
        <taxon>Pendulisporaceae</taxon>
        <taxon>Pendulispora</taxon>
    </lineage>
</organism>
<dbReference type="RefSeq" id="WP_394825430.1">
    <property type="nucleotide sequence ID" value="NZ_CP089984.1"/>
</dbReference>
<sequence>MKGLELARGRRIRFFYAPQACVITARDAQASMKAWSSLAGAGSVFLRTEGLRITARDAQASMKDLELARGRWILFFTHRRLAYHCP</sequence>
<protein>
    <submittedName>
        <fullName evidence="1">Uncharacterized protein</fullName>
    </submittedName>
</protein>
<dbReference type="Proteomes" id="UP001370348">
    <property type="component" value="Chromosome"/>
</dbReference>
<dbReference type="EMBL" id="CP089984">
    <property type="protein sequence ID" value="WXB15796.1"/>
    <property type="molecule type" value="Genomic_DNA"/>
</dbReference>